<dbReference type="AlphaFoldDB" id="G2KMP3"/>
<feature type="transmembrane region" description="Helical" evidence="1">
    <location>
        <begin position="42"/>
        <end position="63"/>
    </location>
</feature>
<protein>
    <submittedName>
        <fullName evidence="2">Uncharacterized protein</fullName>
    </submittedName>
</protein>
<reference evidence="2 3" key="1">
    <citation type="journal article" date="2011" name="BMC Genomics">
        <title>Genomic insights into an obligate epibiotic bacterial predator: Micavibrio aeruginosavorus ARL-13.</title>
        <authorList>
            <person name="Wang Z."/>
            <person name="Kadouri D."/>
            <person name="Wu M."/>
        </authorList>
    </citation>
    <scope>NUCLEOTIDE SEQUENCE [LARGE SCALE GENOMIC DNA]</scope>
    <source>
        <strain evidence="2 3">ARL-13</strain>
    </source>
</reference>
<keyword evidence="1" id="KW-0812">Transmembrane</keyword>
<dbReference type="Proteomes" id="UP000009286">
    <property type="component" value="Chromosome"/>
</dbReference>
<evidence type="ECO:0000313" key="2">
    <source>
        <dbReference type="EMBL" id="AEP08430.1"/>
    </source>
</evidence>
<feature type="transmembrane region" description="Helical" evidence="1">
    <location>
        <begin position="114"/>
        <end position="134"/>
    </location>
</feature>
<keyword evidence="1" id="KW-1133">Transmembrane helix</keyword>
<gene>
    <name evidence="2" type="ordered locus">MICA_82</name>
</gene>
<evidence type="ECO:0000256" key="1">
    <source>
        <dbReference type="SAM" id="Phobius"/>
    </source>
</evidence>
<accession>G2KMP3</accession>
<keyword evidence="3" id="KW-1185">Reference proteome</keyword>
<dbReference type="HOGENOM" id="CLU_132604_0_0_5"/>
<evidence type="ECO:0000313" key="3">
    <source>
        <dbReference type="Proteomes" id="UP000009286"/>
    </source>
</evidence>
<dbReference type="EMBL" id="CP002382">
    <property type="protein sequence ID" value="AEP08430.1"/>
    <property type="molecule type" value="Genomic_DNA"/>
</dbReference>
<dbReference type="KEGG" id="mai:MICA_82"/>
<name>G2KMP3_MICAA</name>
<keyword evidence="1" id="KW-0472">Membrane</keyword>
<sequence length="172" mass="19165">MQGSFRQNGDALRGVGGVVQYPSHFDHPFDIQRIFPMRALQILCFILAIPFLAALGHDAYITYQDQNYDQPMKFSQVGWLLQTYAPDSLGITKDSVEPTTWESTITPVLKMRTVILTGVPFLGTLALILILKGLEIVGAKGLMTRSIPAKTTKRQFVGKAGESKTAFKYKRK</sequence>
<proteinExistence type="predicted"/>
<organism evidence="2 3">
    <name type="scientific">Micavibrio aeruginosavorus (strain ARL-13)</name>
    <dbReference type="NCBI Taxonomy" id="856793"/>
    <lineage>
        <taxon>Bacteria</taxon>
        <taxon>Pseudomonadati</taxon>
        <taxon>Bdellovibrionota</taxon>
        <taxon>Bdellovibrionia</taxon>
        <taxon>Bdellovibrionales</taxon>
        <taxon>Pseudobdellovibrionaceae</taxon>
        <taxon>Micavibrio</taxon>
    </lineage>
</organism>